<keyword evidence="3" id="KW-1185">Reference proteome</keyword>
<dbReference type="PRINTS" id="PR00069">
    <property type="entry name" value="ALDKETRDTASE"/>
</dbReference>
<dbReference type="EMBL" id="BGZK01000096">
    <property type="protein sequence ID" value="GBP18356.1"/>
    <property type="molecule type" value="Genomic_DNA"/>
</dbReference>
<dbReference type="InterPro" id="IPR023210">
    <property type="entry name" value="NADP_OxRdtase_dom"/>
</dbReference>
<dbReference type="Gene3D" id="3.20.20.100">
    <property type="entry name" value="NADP-dependent oxidoreductase domain"/>
    <property type="match status" value="2"/>
</dbReference>
<dbReference type="GO" id="GO:0016491">
    <property type="term" value="F:oxidoreductase activity"/>
    <property type="evidence" value="ECO:0007669"/>
    <property type="project" value="InterPro"/>
</dbReference>
<dbReference type="OrthoDB" id="416253at2759"/>
<evidence type="ECO:0000313" key="2">
    <source>
        <dbReference type="EMBL" id="GBP18356.1"/>
    </source>
</evidence>
<dbReference type="InterPro" id="IPR020471">
    <property type="entry name" value="AKR"/>
</dbReference>
<comment type="caution">
    <text evidence="2">The sequence shown here is derived from an EMBL/GenBank/DDBJ whole genome shotgun (WGS) entry which is preliminary data.</text>
</comment>
<proteinExistence type="predicted"/>
<dbReference type="Pfam" id="PF00248">
    <property type="entry name" value="Aldo_ket_red"/>
    <property type="match status" value="1"/>
</dbReference>
<name>A0A4C1TXK9_EUMVA</name>
<evidence type="ECO:0000259" key="1">
    <source>
        <dbReference type="Pfam" id="PF00248"/>
    </source>
</evidence>
<dbReference type="PROSITE" id="PS00063">
    <property type="entry name" value="ALDOKETO_REDUCTASE_3"/>
    <property type="match status" value="1"/>
</dbReference>
<protein>
    <submittedName>
        <fullName evidence="2">Aldo-keto reductase AKR2E4</fullName>
    </submittedName>
</protein>
<dbReference type="AlphaFoldDB" id="A0A4C1TXK9"/>
<dbReference type="PROSITE" id="PS00798">
    <property type="entry name" value="ALDOKETO_REDUCTASE_1"/>
    <property type="match status" value="1"/>
</dbReference>
<dbReference type="PANTHER" id="PTHR11732">
    <property type="entry name" value="ALDO/KETO REDUCTASE"/>
    <property type="match status" value="1"/>
</dbReference>
<dbReference type="Proteomes" id="UP000299102">
    <property type="component" value="Unassembled WGS sequence"/>
</dbReference>
<feature type="domain" description="NADP-dependent oxidoreductase" evidence="1">
    <location>
        <begin position="109"/>
        <end position="318"/>
    </location>
</feature>
<sequence length="520" mass="58656">MGGPRISKLNSYESILEENGDSRDGGKAPRLTLNDGNSIPTVGLGTFLAFEEHLLRVSRSTQKQERPDDLFASVTAVVTSPDQHEAGVGALTADRSLLDVEPGDLSTPLQWAIEAGYRLVDTASAYKNEEDVGIGIRNAISNGTIRREDMYVVTKLGSTEQRNVVPALRRSLRKLNMDYVDLYLIHSPMAFAPKYRTFDVIDYLDTWKSMEETKKLGLAKSIGLANFNQSQIQRILDNAEINPSVLQVEVNLNFAQDRIIEYAKSKGIVVMAYTPFGSIFESQDSANPPPRVDDPQLRSIAERYGKTVPQIVLRYLVSIYRTRRYVLWYRLYISYLQPPVALAVIGGMSCFLFLIDPTLVHFPTSLSVPPSHPLTFSVVTLLLKFSLPVSRPIPENEVPDDKRFLFLSLESSNSAASFERPKSLTSGDISCHPLPWATKDQRLQVIVFVLSQVQRGLVPIPKSIHKNRIEKNIDLFNFELTPEEMKTLAGFNKDYRLVHPSFWQDHPYYPYERKEVPSKS</sequence>
<dbReference type="InterPro" id="IPR018170">
    <property type="entry name" value="Aldo/ket_reductase_CS"/>
</dbReference>
<gene>
    <name evidence="2" type="primary">akr2e</name>
    <name evidence="2" type="ORF">EVAR_14749_1</name>
</gene>
<evidence type="ECO:0000313" key="3">
    <source>
        <dbReference type="Proteomes" id="UP000299102"/>
    </source>
</evidence>
<dbReference type="SUPFAM" id="SSF51430">
    <property type="entry name" value="NAD(P)-linked oxidoreductase"/>
    <property type="match status" value="2"/>
</dbReference>
<organism evidence="2 3">
    <name type="scientific">Eumeta variegata</name>
    <name type="common">Bagworm moth</name>
    <name type="synonym">Eumeta japonica</name>
    <dbReference type="NCBI Taxonomy" id="151549"/>
    <lineage>
        <taxon>Eukaryota</taxon>
        <taxon>Metazoa</taxon>
        <taxon>Ecdysozoa</taxon>
        <taxon>Arthropoda</taxon>
        <taxon>Hexapoda</taxon>
        <taxon>Insecta</taxon>
        <taxon>Pterygota</taxon>
        <taxon>Neoptera</taxon>
        <taxon>Endopterygota</taxon>
        <taxon>Lepidoptera</taxon>
        <taxon>Glossata</taxon>
        <taxon>Ditrysia</taxon>
        <taxon>Tineoidea</taxon>
        <taxon>Psychidae</taxon>
        <taxon>Oiketicinae</taxon>
        <taxon>Eumeta</taxon>
    </lineage>
</organism>
<reference evidence="2 3" key="1">
    <citation type="journal article" date="2019" name="Commun. Biol.">
        <title>The bagworm genome reveals a unique fibroin gene that provides high tensile strength.</title>
        <authorList>
            <person name="Kono N."/>
            <person name="Nakamura H."/>
            <person name="Ohtoshi R."/>
            <person name="Tomita M."/>
            <person name="Numata K."/>
            <person name="Arakawa K."/>
        </authorList>
    </citation>
    <scope>NUCLEOTIDE SEQUENCE [LARGE SCALE GENOMIC DNA]</scope>
</reference>
<dbReference type="InterPro" id="IPR036812">
    <property type="entry name" value="NAD(P)_OxRdtase_dom_sf"/>
</dbReference>
<dbReference type="STRING" id="151549.A0A4C1TXK9"/>
<accession>A0A4C1TXK9</accession>